<feature type="region of interest" description="Disordered" evidence="6">
    <location>
        <begin position="289"/>
        <end position="308"/>
    </location>
</feature>
<sequence length="342" mass="38025">MPLTSLRPVGGGIALIVIASIFIPLTVLTVALRLWARQKLRQKLELNDYLILIGAIFAVANAVLTIVGVIYGGVGRHQQEALALYPTLAKVTLGLALLWTLANTFVKLSIIHLYMVIFKTRRFRYASYAVTFLTIGYCVTNCVQNLLTCRPVAFNWDKTIPGGRCSTQRSPFLASAIINMSIDVIIFALPMPMLWRLHLNQKKKIPLIIIFGLGFLICILSAIRTSSIARLNYVDYSYSVLPDGIYSVLEPCCGTINACLPMLQPVVSKIVQTRFISRLRGISRSTAPAPSLAKVHNSNPGTIGSSGNKQRFIRIDEEITITHEDEYPLTNISSTRERRQEF</sequence>
<evidence type="ECO:0000259" key="8">
    <source>
        <dbReference type="Pfam" id="PF20684"/>
    </source>
</evidence>
<dbReference type="GO" id="GO:0016020">
    <property type="term" value="C:membrane"/>
    <property type="evidence" value="ECO:0007669"/>
    <property type="project" value="UniProtKB-SubCell"/>
</dbReference>
<dbReference type="PANTHER" id="PTHR33048">
    <property type="entry name" value="PTH11-LIKE INTEGRAL MEMBRANE PROTEIN (AFU_ORTHOLOGUE AFUA_5G11245)"/>
    <property type="match status" value="1"/>
</dbReference>
<evidence type="ECO:0000256" key="6">
    <source>
        <dbReference type="SAM" id="MobiDB-lite"/>
    </source>
</evidence>
<keyword evidence="3 7" id="KW-1133">Transmembrane helix</keyword>
<feature type="transmembrane region" description="Helical" evidence="7">
    <location>
        <begin position="91"/>
        <end position="117"/>
    </location>
</feature>
<evidence type="ECO:0000313" key="10">
    <source>
        <dbReference type="Proteomes" id="UP000481861"/>
    </source>
</evidence>
<comment type="subcellular location">
    <subcellularLocation>
        <location evidence="1">Membrane</location>
        <topology evidence="1">Multi-pass membrane protein</topology>
    </subcellularLocation>
</comment>
<feature type="transmembrane region" description="Helical" evidence="7">
    <location>
        <begin position="12"/>
        <end position="36"/>
    </location>
</feature>
<evidence type="ECO:0000256" key="2">
    <source>
        <dbReference type="ARBA" id="ARBA00022692"/>
    </source>
</evidence>
<dbReference type="OrthoDB" id="10017208at2759"/>
<keyword evidence="2 7" id="KW-0812">Transmembrane</keyword>
<feature type="domain" description="Rhodopsin" evidence="8">
    <location>
        <begin position="32"/>
        <end position="268"/>
    </location>
</feature>
<comment type="similarity">
    <text evidence="5">Belongs to the SAT4 family.</text>
</comment>
<keyword evidence="4 7" id="KW-0472">Membrane</keyword>
<keyword evidence="10" id="KW-1185">Reference proteome</keyword>
<dbReference type="PANTHER" id="PTHR33048:SF57">
    <property type="entry name" value="INTEGRAL MEMBRANE PROTEIN-RELATED"/>
    <property type="match status" value="1"/>
</dbReference>
<gene>
    <name evidence="9" type="ORF">BDV95DRAFT_623880</name>
</gene>
<evidence type="ECO:0000256" key="4">
    <source>
        <dbReference type="ARBA" id="ARBA00023136"/>
    </source>
</evidence>
<evidence type="ECO:0000256" key="3">
    <source>
        <dbReference type="ARBA" id="ARBA00022989"/>
    </source>
</evidence>
<feature type="transmembrane region" description="Helical" evidence="7">
    <location>
        <begin position="48"/>
        <end position="71"/>
    </location>
</feature>
<accession>A0A7C8I666</accession>
<evidence type="ECO:0000313" key="9">
    <source>
        <dbReference type="EMBL" id="KAF2865367.1"/>
    </source>
</evidence>
<dbReference type="InterPro" id="IPR052337">
    <property type="entry name" value="SAT4-like"/>
</dbReference>
<dbReference type="Proteomes" id="UP000481861">
    <property type="component" value="Unassembled WGS sequence"/>
</dbReference>
<feature type="compositionally biased region" description="Polar residues" evidence="6">
    <location>
        <begin position="296"/>
        <end position="308"/>
    </location>
</feature>
<feature type="transmembrane region" description="Helical" evidence="7">
    <location>
        <begin position="172"/>
        <end position="193"/>
    </location>
</feature>
<dbReference type="InterPro" id="IPR049326">
    <property type="entry name" value="Rhodopsin_dom_fungi"/>
</dbReference>
<evidence type="ECO:0000256" key="7">
    <source>
        <dbReference type="SAM" id="Phobius"/>
    </source>
</evidence>
<name>A0A7C8I666_9PLEO</name>
<evidence type="ECO:0000256" key="1">
    <source>
        <dbReference type="ARBA" id="ARBA00004141"/>
    </source>
</evidence>
<organism evidence="9 10">
    <name type="scientific">Massariosphaeria phaeospora</name>
    <dbReference type="NCBI Taxonomy" id="100035"/>
    <lineage>
        <taxon>Eukaryota</taxon>
        <taxon>Fungi</taxon>
        <taxon>Dikarya</taxon>
        <taxon>Ascomycota</taxon>
        <taxon>Pezizomycotina</taxon>
        <taxon>Dothideomycetes</taxon>
        <taxon>Pleosporomycetidae</taxon>
        <taxon>Pleosporales</taxon>
        <taxon>Pleosporales incertae sedis</taxon>
        <taxon>Massariosphaeria</taxon>
    </lineage>
</organism>
<dbReference type="Pfam" id="PF20684">
    <property type="entry name" value="Fung_rhodopsin"/>
    <property type="match status" value="1"/>
</dbReference>
<feature type="transmembrane region" description="Helical" evidence="7">
    <location>
        <begin position="205"/>
        <end position="223"/>
    </location>
</feature>
<comment type="caution">
    <text evidence="9">The sequence shown here is derived from an EMBL/GenBank/DDBJ whole genome shotgun (WGS) entry which is preliminary data.</text>
</comment>
<dbReference type="EMBL" id="JAADJZ010000034">
    <property type="protein sequence ID" value="KAF2865367.1"/>
    <property type="molecule type" value="Genomic_DNA"/>
</dbReference>
<reference evidence="9 10" key="1">
    <citation type="submission" date="2020-01" db="EMBL/GenBank/DDBJ databases">
        <authorList>
            <consortium name="DOE Joint Genome Institute"/>
            <person name="Haridas S."/>
            <person name="Albert R."/>
            <person name="Binder M."/>
            <person name="Bloem J."/>
            <person name="Labutti K."/>
            <person name="Salamov A."/>
            <person name="Andreopoulos B."/>
            <person name="Baker S.E."/>
            <person name="Barry K."/>
            <person name="Bills G."/>
            <person name="Bluhm B.H."/>
            <person name="Cannon C."/>
            <person name="Castanera R."/>
            <person name="Culley D.E."/>
            <person name="Daum C."/>
            <person name="Ezra D."/>
            <person name="Gonzalez J.B."/>
            <person name="Henrissat B."/>
            <person name="Kuo A."/>
            <person name="Liang C."/>
            <person name="Lipzen A."/>
            <person name="Lutzoni F."/>
            <person name="Magnuson J."/>
            <person name="Mondo S."/>
            <person name="Nolan M."/>
            <person name="Ohm R."/>
            <person name="Pangilinan J."/>
            <person name="Park H.-J.H."/>
            <person name="Ramirez L."/>
            <person name="Alfaro M."/>
            <person name="Sun H."/>
            <person name="Tritt A."/>
            <person name="Yoshinaga Y."/>
            <person name="Zwiers L.-H.L."/>
            <person name="Turgeon B.G."/>
            <person name="Goodwin S.B."/>
            <person name="Spatafora J.W."/>
            <person name="Crous P.W."/>
            <person name="Grigoriev I.V."/>
        </authorList>
    </citation>
    <scope>NUCLEOTIDE SEQUENCE [LARGE SCALE GENOMIC DNA]</scope>
    <source>
        <strain evidence="9 10">CBS 611.86</strain>
    </source>
</reference>
<dbReference type="AlphaFoldDB" id="A0A7C8I666"/>
<evidence type="ECO:0000256" key="5">
    <source>
        <dbReference type="ARBA" id="ARBA00038359"/>
    </source>
</evidence>
<proteinExistence type="inferred from homology"/>
<protein>
    <recommendedName>
        <fullName evidence="8">Rhodopsin domain-containing protein</fullName>
    </recommendedName>
</protein>